<dbReference type="Proteomes" id="UP000054018">
    <property type="component" value="Unassembled WGS sequence"/>
</dbReference>
<dbReference type="STRING" id="765257.A0A0C9ZIF1"/>
<sequence>MDLKVHEVQLYMVGIFCAERHVLYVPTEDYSVPSALVHQGVIPCAPLHPHTAVMMDALELYSIAQNRSPHFSIQAFVKTISDLQGVQYRPYLARLFSIALDVYLQICLRVNDLILEALCRDTPDWHLKNTCPTCTYTLKDEPDLKFKMLFAMDGNDLLKCISREAISADKSAAQGLGE</sequence>
<evidence type="ECO:0008006" key="3">
    <source>
        <dbReference type="Google" id="ProtNLM"/>
    </source>
</evidence>
<dbReference type="HOGENOM" id="CLU_129436_0_0_1"/>
<dbReference type="EMBL" id="KN833741">
    <property type="protein sequence ID" value="KIK22287.1"/>
    <property type="molecule type" value="Genomic_DNA"/>
</dbReference>
<reference evidence="1 2" key="1">
    <citation type="submission" date="2014-04" db="EMBL/GenBank/DDBJ databases">
        <authorList>
            <consortium name="DOE Joint Genome Institute"/>
            <person name="Kuo A."/>
            <person name="Kohler A."/>
            <person name="Costa M.D."/>
            <person name="Nagy L.G."/>
            <person name="Floudas D."/>
            <person name="Copeland A."/>
            <person name="Barry K.W."/>
            <person name="Cichocki N."/>
            <person name="Veneault-Fourrey C."/>
            <person name="LaButti K."/>
            <person name="Lindquist E.A."/>
            <person name="Lipzen A."/>
            <person name="Lundell T."/>
            <person name="Morin E."/>
            <person name="Murat C."/>
            <person name="Sun H."/>
            <person name="Tunlid A."/>
            <person name="Henrissat B."/>
            <person name="Grigoriev I.V."/>
            <person name="Hibbett D.S."/>
            <person name="Martin F."/>
            <person name="Nordberg H.P."/>
            <person name="Cantor M.N."/>
            <person name="Hua S.X."/>
        </authorList>
    </citation>
    <scope>NUCLEOTIDE SEQUENCE [LARGE SCALE GENOMIC DNA]</scope>
    <source>
        <strain evidence="1 2">441</strain>
    </source>
</reference>
<organism evidence="1 2">
    <name type="scientific">Pisolithus microcarpus 441</name>
    <dbReference type="NCBI Taxonomy" id="765257"/>
    <lineage>
        <taxon>Eukaryota</taxon>
        <taxon>Fungi</taxon>
        <taxon>Dikarya</taxon>
        <taxon>Basidiomycota</taxon>
        <taxon>Agaricomycotina</taxon>
        <taxon>Agaricomycetes</taxon>
        <taxon>Agaricomycetidae</taxon>
        <taxon>Boletales</taxon>
        <taxon>Sclerodermatineae</taxon>
        <taxon>Pisolithaceae</taxon>
        <taxon>Pisolithus</taxon>
    </lineage>
</organism>
<proteinExistence type="predicted"/>
<accession>A0A0C9ZIF1</accession>
<dbReference type="AlphaFoldDB" id="A0A0C9ZIF1"/>
<evidence type="ECO:0000313" key="2">
    <source>
        <dbReference type="Proteomes" id="UP000054018"/>
    </source>
</evidence>
<name>A0A0C9ZIF1_9AGAM</name>
<dbReference type="OrthoDB" id="2683015at2759"/>
<keyword evidence="2" id="KW-1185">Reference proteome</keyword>
<gene>
    <name evidence="1" type="ORF">PISMIDRAFT_11753</name>
</gene>
<evidence type="ECO:0000313" key="1">
    <source>
        <dbReference type="EMBL" id="KIK22287.1"/>
    </source>
</evidence>
<reference evidence="2" key="2">
    <citation type="submission" date="2015-01" db="EMBL/GenBank/DDBJ databases">
        <title>Evolutionary Origins and Diversification of the Mycorrhizal Mutualists.</title>
        <authorList>
            <consortium name="DOE Joint Genome Institute"/>
            <consortium name="Mycorrhizal Genomics Consortium"/>
            <person name="Kohler A."/>
            <person name="Kuo A."/>
            <person name="Nagy L.G."/>
            <person name="Floudas D."/>
            <person name="Copeland A."/>
            <person name="Barry K.W."/>
            <person name="Cichocki N."/>
            <person name="Veneault-Fourrey C."/>
            <person name="LaButti K."/>
            <person name="Lindquist E.A."/>
            <person name="Lipzen A."/>
            <person name="Lundell T."/>
            <person name="Morin E."/>
            <person name="Murat C."/>
            <person name="Riley R."/>
            <person name="Ohm R."/>
            <person name="Sun H."/>
            <person name="Tunlid A."/>
            <person name="Henrissat B."/>
            <person name="Grigoriev I.V."/>
            <person name="Hibbett D.S."/>
            <person name="Martin F."/>
        </authorList>
    </citation>
    <scope>NUCLEOTIDE SEQUENCE [LARGE SCALE GENOMIC DNA]</scope>
    <source>
        <strain evidence="2">441</strain>
    </source>
</reference>
<protein>
    <recommendedName>
        <fullName evidence="3">CxC1-like cysteine cluster associated with KDZ transposases domain-containing protein</fullName>
    </recommendedName>
</protein>